<reference evidence="5" key="2">
    <citation type="submission" date="2021-04" db="EMBL/GenBank/DDBJ databases">
        <authorList>
            <person name="Gilroy R."/>
        </authorList>
    </citation>
    <scope>NUCLEOTIDE SEQUENCE</scope>
    <source>
        <strain evidence="5">8470</strain>
    </source>
</reference>
<dbReference type="NCBIfam" id="TIGR01549">
    <property type="entry name" value="HAD-SF-IA-v1"/>
    <property type="match status" value="1"/>
</dbReference>
<protein>
    <recommendedName>
        <fullName evidence="4">phosphoglycolate phosphatase</fullName>
        <ecNumber evidence="4">3.1.3.18</ecNumber>
    </recommendedName>
</protein>
<dbReference type="EC" id="3.1.3.18" evidence="4"/>
<dbReference type="InterPro" id="IPR023214">
    <property type="entry name" value="HAD_sf"/>
</dbReference>
<evidence type="ECO:0000256" key="4">
    <source>
        <dbReference type="ARBA" id="ARBA00013078"/>
    </source>
</evidence>
<dbReference type="GO" id="GO:0005829">
    <property type="term" value="C:cytosol"/>
    <property type="evidence" value="ECO:0007669"/>
    <property type="project" value="TreeGrafter"/>
</dbReference>
<proteinExistence type="inferred from homology"/>
<comment type="pathway">
    <text evidence="2">Organic acid metabolism; glycolate biosynthesis; glycolate from 2-phosphoglycolate: step 1/1.</text>
</comment>
<dbReference type="InterPro" id="IPR041492">
    <property type="entry name" value="HAD_2"/>
</dbReference>
<dbReference type="PANTHER" id="PTHR43434:SF1">
    <property type="entry name" value="PHOSPHOGLYCOLATE PHOSPHATASE"/>
    <property type="match status" value="1"/>
</dbReference>
<dbReference type="Gene3D" id="3.40.50.1000">
    <property type="entry name" value="HAD superfamily/HAD-like"/>
    <property type="match status" value="1"/>
</dbReference>
<dbReference type="InterPro" id="IPR036412">
    <property type="entry name" value="HAD-like_sf"/>
</dbReference>
<reference evidence="5" key="1">
    <citation type="journal article" date="2021" name="PeerJ">
        <title>Extensive microbial diversity within the chicken gut microbiome revealed by metagenomics and culture.</title>
        <authorList>
            <person name="Gilroy R."/>
            <person name="Ravi A."/>
            <person name="Getino M."/>
            <person name="Pursley I."/>
            <person name="Horton D.L."/>
            <person name="Alikhan N.F."/>
            <person name="Baker D."/>
            <person name="Gharbi K."/>
            <person name="Hall N."/>
            <person name="Watson M."/>
            <person name="Adriaenssens E.M."/>
            <person name="Foster-Nyarko E."/>
            <person name="Jarju S."/>
            <person name="Secka A."/>
            <person name="Antonio M."/>
            <person name="Oren A."/>
            <person name="Chaudhuri R.R."/>
            <person name="La Ragione R."/>
            <person name="Hildebrand F."/>
            <person name="Pallen M.J."/>
        </authorList>
    </citation>
    <scope>NUCLEOTIDE SEQUENCE</scope>
    <source>
        <strain evidence="5">8470</strain>
    </source>
</reference>
<comment type="catalytic activity">
    <reaction evidence="1">
        <text>2-phosphoglycolate + H2O = glycolate + phosphate</text>
        <dbReference type="Rhea" id="RHEA:14369"/>
        <dbReference type="ChEBI" id="CHEBI:15377"/>
        <dbReference type="ChEBI" id="CHEBI:29805"/>
        <dbReference type="ChEBI" id="CHEBI:43474"/>
        <dbReference type="ChEBI" id="CHEBI:58033"/>
        <dbReference type="EC" id="3.1.3.18"/>
    </reaction>
</comment>
<evidence type="ECO:0000256" key="3">
    <source>
        <dbReference type="ARBA" id="ARBA00006171"/>
    </source>
</evidence>
<dbReference type="AlphaFoldDB" id="A0A948TMI0"/>
<organism evidence="5 6">
    <name type="scientific">Candidatus Phocaeicola excrementipullorum</name>
    <dbReference type="NCBI Taxonomy" id="2838731"/>
    <lineage>
        <taxon>Bacteria</taxon>
        <taxon>Pseudomonadati</taxon>
        <taxon>Bacteroidota</taxon>
        <taxon>Bacteroidia</taxon>
        <taxon>Bacteroidales</taxon>
        <taxon>Bacteroidaceae</taxon>
        <taxon>Phocaeicola</taxon>
    </lineage>
</organism>
<dbReference type="InterPro" id="IPR050155">
    <property type="entry name" value="HAD-like_hydrolase_sf"/>
</dbReference>
<comment type="caution">
    <text evidence="5">The sequence shown here is derived from an EMBL/GenBank/DDBJ whole genome shotgun (WGS) entry which is preliminary data.</text>
</comment>
<dbReference type="Proteomes" id="UP000784286">
    <property type="component" value="Unassembled WGS sequence"/>
</dbReference>
<dbReference type="InterPro" id="IPR006439">
    <property type="entry name" value="HAD-SF_hydro_IA"/>
</dbReference>
<evidence type="ECO:0000313" key="5">
    <source>
        <dbReference type="EMBL" id="MBU3856133.1"/>
    </source>
</evidence>
<evidence type="ECO:0000313" key="6">
    <source>
        <dbReference type="Proteomes" id="UP000784286"/>
    </source>
</evidence>
<gene>
    <name evidence="5" type="ORF">H9928_06195</name>
</gene>
<evidence type="ECO:0000256" key="2">
    <source>
        <dbReference type="ARBA" id="ARBA00004818"/>
    </source>
</evidence>
<keyword evidence="5" id="KW-0378">Hydrolase</keyword>
<comment type="similarity">
    <text evidence="3">Belongs to the HAD-like hydrolase superfamily. CbbY/CbbZ/Gph/YieH family.</text>
</comment>
<evidence type="ECO:0000256" key="1">
    <source>
        <dbReference type="ARBA" id="ARBA00000830"/>
    </source>
</evidence>
<dbReference type="EMBL" id="JAHLFJ010000057">
    <property type="protein sequence ID" value="MBU3856133.1"/>
    <property type="molecule type" value="Genomic_DNA"/>
</dbReference>
<name>A0A948TMI0_9BACT</name>
<accession>A0A948TMI0</accession>
<sequence>MKRYHTYLFDFDYTLADSSKGIVICFRNVLERHRHTGISDEQIKRTIGKTLVDSFSILTGIGDEAILEEYRKEYVKEADRFMTANTRLFPETVSVLQALKEKGANIGIISTKYRYRIMELAKDTVPEGIIDLIVGGEDVKAAKPSPEGVFLALENLGTDKDTTLYIGDSIVDAETAQAAGMDFAGVLHGATTAEELEAYPHVAIMKDLTELL</sequence>
<dbReference type="SFLD" id="SFLDS00003">
    <property type="entry name" value="Haloacid_Dehalogenase"/>
    <property type="match status" value="1"/>
</dbReference>
<dbReference type="Gene3D" id="1.10.150.240">
    <property type="entry name" value="Putative phosphatase, domain 2"/>
    <property type="match status" value="1"/>
</dbReference>
<dbReference type="GO" id="GO:0008967">
    <property type="term" value="F:phosphoglycolate phosphatase activity"/>
    <property type="evidence" value="ECO:0007669"/>
    <property type="project" value="UniProtKB-EC"/>
</dbReference>
<dbReference type="PANTHER" id="PTHR43434">
    <property type="entry name" value="PHOSPHOGLYCOLATE PHOSPHATASE"/>
    <property type="match status" value="1"/>
</dbReference>
<dbReference type="InterPro" id="IPR023198">
    <property type="entry name" value="PGP-like_dom2"/>
</dbReference>
<dbReference type="GO" id="GO:0006281">
    <property type="term" value="P:DNA repair"/>
    <property type="evidence" value="ECO:0007669"/>
    <property type="project" value="TreeGrafter"/>
</dbReference>
<dbReference type="SFLD" id="SFLDG01129">
    <property type="entry name" value="C1.5:_HAD__Beta-PGM__Phosphata"/>
    <property type="match status" value="1"/>
</dbReference>
<dbReference type="Pfam" id="PF13419">
    <property type="entry name" value="HAD_2"/>
    <property type="match status" value="1"/>
</dbReference>
<dbReference type="SUPFAM" id="SSF56784">
    <property type="entry name" value="HAD-like"/>
    <property type="match status" value="1"/>
</dbReference>